<proteinExistence type="predicted"/>
<sequence length="189" mass="20229">MGKNDDLLAIWIDSATFMGIGEEGEERGGGGREGGEVRGGGGREGGEVRGGGGREGAPGLEEGRLLGQSGLAYLLPSSLVQQTVTKHHQMACRNNGFCRAFLLKTREVVSLSVSVTERKGRLLLGRFPRIKKHGVDESSVRIGERGLYSGRQRDGMFKAAMTPGYVDCHQLIIGHAHLQSTVVRAESPS</sequence>
<gene>
    <name evidence="2" type="ORF">RRG08_033975</name>
</gene>
<accession>A0AAE0YS25</accession>
<feature type="compositionally biased region" description="Gly residues" evidence="1">
    <location>
        <begin position="37"/>
        <end position="56"/>
    </location>
</feature>
<protein>
    <submittedName>
        <fullName evidence="2">Uncharacterized protein</fullName>
    </submittedName>
</protein>
<evidence type="ECO:0000313" key="3">
    <source>
        <dbReference type="Proteomes" id="UP001283361"/>
    </source>
</evidence>
<feature type="compositionally biased region" description="Basic and acidic residues" evidence="1">
    <location>
        <begin position="26"/>
        <end position="36"/>
    </location>
</feature>
<name>A0AAE0YS25_9GAST</name>
<organism evidence="2 3">
    <name type="scientific">Elysia crispata</name>
    <name type="common">lettuce slug</name>
    <dbReference type="NCBI Taxonomy" id="231223"/>
    <lineage>
        <taxon>Eukaryota</taxon>
        <taxon>Metazoa</taxon>
        <taxon>Spiralia</taxon>
        <taxon>Lophotrochozoa</taxon>
        <taxon>Mollusca</taxon>
        <taxon>Gastropoda</taxon>
        <taxon>Heterobranchia</taxon>
        <taxon>Euthyneura</taxon>
        <taxon>Panpulmonata</taxon>
        <taxon>Sacoglossa</taxon>
        <taxon>Placobranchoidea</taxon>
        <taxon>Plakobranchidae</taxon>
        <taxon>Elysia</taxon>
    </lineage>
</organism>
<evidence type="ECO:0000313" key="2">
    <source>
        <dbReference type="EMBL" id="KAK3755798.1"/>
    </source>
</evidence>
<evidence type="ECO:0000256" key="1">
    <source>
        <dbReference type="SAM" id="MobiDB-lite"/>
    </source>
</evidence>
<keyword evidence="3" id="KW-1185">Reference proteome</keyword>
<feature type="region of interest" description="Disordered" evidence="1">
    <location>
        <begin position="21"/>
        <end position="61"/>
    </location>
</feature>
<dbReference type="Proteomes" id="UP001283361">
    <property type="component" value="Unassembled WGS sequence"/>
</dbReference>
<comment type="caution">
    <text evidence="2">The sequence shown here is derived from an EMBL/GenBank/DDBJ whole genome shotgun (WGS) entry which is preliminary data.</text>
</comment>
<reference evidence="2" key="1">
    <citation type="journal article" date="2023" name="G3 (Bethesda)">
        <title>A reference genome for the long-term kleptoplast-retaining sea slug Elysia crispata morphotype clarki.</title>
        <authorList>
            <person name="Eastman K.E."/>
            <person name="Pendleton A.L."/>
            <person name="Shaikh M.A."/>
            <person name="Suttiyut T."/>
            <person name="Ogas R."/>
            <person name="Tomko P."/>
            <person name="Gavelis G."/>
            <person name="Widhalm J.R."/>
            <person name="Wisecaver J.H."/>
        </authorList>
    </citation>
    <scope>NUCLEOTIDE SEQUENCE</scope>
    <source>
        <strain evidence="2">ECLA1</strain>
    </source>
</reference>
<dbReference type="AlphaFoldDB" id="A0AAE0YS25"/>
<dbReference type="EMBL" id="JAWDGP010005588">
    <property type="protein sequence ID" value="KAK3755798.1"/>
    <property type="molecule type" value="Genomic_DNA"/>
</dbReference>